<keyword evidence="2" id="KW-0378">Hydrolase</keyword>
<dbReference type="Proteomes" id="UP000182429">
    <property type="component" value="Unassembled WGS sequence"/>
</dbReference>
<dbReference type="EMBL" id="FNNF01000001">
    <property type="protein sequence ID" value="SDV99223.1"/>
    <property type="molecule type" value="Genomic_DNA"/>
</dbReference>
<dbReference type="Gene3D" id="1.10.30.50">
    <property type="match status" value="1"/>
</dbReference>
<dbReference type="RefSeq" id="WP_074685089.1">
    <property type="nucleotide sequence ID" value="NZ_FNNF01000001.1"/>
</dbReference>
<dbReference type="OrthoDB" id="489287at2"/>
<keyword evidence="2" id="KW-0255">Endonuclease</keyword>
<proteinExistence type="predicted"/>
<gene>
    <name evidence="2" type="ORF">SAMN04487759_10127</name>
</gene>
<evidence type="ECO:0000259" key="1">
    <source>
        <dbReference type="Pfam" id="PF13395"/>
    </source>
</evidence>
<organism evidence="2 3">
    <name type="scientific">Kandleria vitulina</name>
    <dbReference type="NCBI Taxonomy" id="1630"/>
    <lineage>
        <taxon>Bacteria</taxon>
        <taxon>Bacillati</taxon>
        <taxon>Bacillota</taxon>
        <taxon>Erysipelotrichia</taxon>
        <taxon>Erysipelotrichales</taxon>
        <taxon>Coprobacillaceae</taxon>
        <taxon>Kandleria</taxon>
    </lineage>
</organism>
<reference evidence="2 3" key="1">
    <citation type="submission" date="2016-10" db="EMBL/GenBank/DDBJ databases">
        <authorList>
            <person name="de Groot N.N."/>
        </authorList>
    </citation>
    <scope>NUCLEOTIDE SEQUENCE [LARGE SCALE GENOMIC DNA]</scope>
    <source>
        <strain evidence="2 3">S3b</strain>
    </source>
</reference>
<sequence>MQLPYSEELNIGQLSRLFDNTTNCYKFFWFQAIIRKLDGKHRSFSFDELINEMIADAWYMVTEYHLRLGPLGITDNLEEVVKHIYDQYDFRSSEKRVKIIEFLQSTKDKKIIKYKKDLTLNVPYRLQVPFYDEIKIDRKVWYGSKKTLTDEINRQRRLMYYFVYVSGLSTIIEVDETWAEYLYKNKEILKGWTQLKLIHYLQNKNPSVPGIADKIEPPVERNIERVRKYWKLIIKKDPTIKDIYGDIVLNDVDISIDHFIPWQYVAHDELWNLHPTTKSINSSKSNSLPSWKKYFESLGELEYRAYVMRDQYEDIAREFNKIAPYHLNNQDTRNLLYVKGLNKNDFIERLEHVIRPVYESAQTLGFKEWVYER</sequence>
<protein>
    <submittedName>
        <fullName evidence="2">HNH endonuclease</fullName>
    </submittedName>
</protein>
<feature type="domain" description="HNH nuclease" evidence="1">
    <location>
        <begin position="252"/>
        <end position="289"/>
    </location>
</feature>
<dbReference type="Pfam" id="PF13395">
    <property type="entry name" value="HNH_4"/>
    <property type="match status" value="1"/>
</dbReference>
<evidence type="ECO:0000313" key="2">
    <source>
        <dbReference type="EMBL" id="SDV99223.1"/>
    </source>
</evidence>
<accession>A0A1H2PWI9</accession>
<dbReference type="GO" id="GO:0004519">
    <property type="term" value="F:endonuclease activity"/>
    <property type="evidence" value="ECO:0007669"/>
    <property type="project" value="UniProtKB-KW"/>
</dbReference>
<dbReference type="AlphaFoldDB" id="A0A1H2PWI9"/>
<evidence type="ECO:0000313" key="3">
    <source>
        <dbReference type="Proteomes" id="UP000182429"/>
    </source>
</evidence>
<keyword evidence="2" id="KW-0540">Nuclease</keyword>
<dbReference type="InterPro" id="IPR003615">
    <property type="entry name" value="HNH_nuc"/>
</dbReference>
<name>A0A1H2PWI9_9FIRM</name>